<protein>
    <submittedName>
        <fullName evidence="2">Uncharacterized protein</fullName>
    </submittedName>
</protein>
<sequence length="85" mass="9902">MTKGDDYTDFIERWYYLRPKPTEGQAEVVAAVNEKDMVKASQGEIDKAEKEPKAREEQEVKEVMKENESSRLDHKFEQPNNPEAN</sequence>
<dbReference type="InParanoid" id="Q0U165"/>
<evidence type="ECO:0000313" key="3">
    <source>
        <dbReference type="Proteomes" id="UP000001055"/>
    </source>
</evidence>
<gene>
    <name evidence="2" type="ORF">SNOG_14586</name>
</gene>
<feature type="compositionally biased region" description="Basic and acidic residues" evidence="1">
    <location>
        <begin position="41"/>
        <end position="77"/>
    </location>
</feature>
<dbReference type="RefSeq" id="XP_001804768.1">
    <property type="nucleotide sequence ID" value="XM_001804716.1"/>
</dbReference>
<dbReference type="VEuPathDB" id="FungiDB:JI435_439580"/>
<dbReference type="AlphaFoldDB" id="Q0U165"/>
<evidence type="ECO:0000313" key="2">
    <source>
        <dbReference type="EMBL" id="EAT78126.1"/>
    </source>
</evidence>
<dbReference type="KEGG" id="pno:SNOG_14586"/>
<organism evidence="2 3">
    <name type="scientific">Phaeosphaeria nodorum (strain SN15 / ATCC MYA-4574 / FGSC 10173)</name>
    <name type="common">Glume blotch fungus</name>
    <name type="synonym">Parastagonospora nodorum</name>
    <dbReference type="NCBI Taxonomy" id="321614"/>
    <lineage>
        <taxon>Eukaryota</taxon>
        <taxon>Fungi</taxon>
        <taxon>Dikarya</taxon>
        <taxon>Ascomycota</taxon>
        <taxon>Pezizomycotina</taxon>
        <taxon>Dothideomycetes</taxon>
        <taxon>Pleosporomycetidae</taxon>
        <taxon>Pleosporales</taxon>
        <taxon>Pleosporineae</taxon>
        <taxon>Phaeosphaeriaceae</taxon>
        <taxon>Parastagonospora</taxon>
    </lineage>
</organism>
<feature type="region of interest" description="Disordered" evidence="1">
    <location>
        <begin position="41"/>
        <end position="85"/>
    </location>
</feature>
<dbReference type="EMBL" id="CH445356">
    <property type="protein sequence ID" value="EAT78126.1"/>
    <property type="molecule type" value="Genomic_DNA"/>
</dbReference>
<evidence type="ECO:0000256" key="1">
    <source>
        <dbReference type="SAM" id="MobiDB-lite"/>
    </source>
</evidence>
<dbReference type="HOGENOM" id="CLU_2513405_0_0_1"/>
<name>Q0U165_PHANO</name>
<proteinExistence type="predicted"/>
<dbReference type="Proteomes" id="UP000001055">
    <property type="component" value="Unassembled WGS sequence"/>
</dbReference>
<reference evidence="3" key="1">
    <citation type="journal article" date="2007" name="Plant Cell">
        <title>Dothideomycete-plant interactions illuminated by genome sequencing and EST analysis of the wheat pathogen Stagonospora nodorum.</title>
        <authorList>
            <person name="Hane J.K."/>
            <person name="Lowe R.G."/>
            <person name="Solomon P.S."/>
            <person name="Tan K.C."/>
            <person name="Schoch C.L."/>
            <person name="Spatafora J.W."/>
            <person name="Crous P.W."/>
            <person name="Kodira C."/>
            <person name="Birren B.W."/>
            <person name="Galagan J.E."/>
            <person name="Torriani S.F."/>
            <person name="McDonald B.A."/>
            <person name="Oliver R.P."/>
        </authorList>
    </citation>
    <scope>NUCLEOTIDE SEQUENCE [LARGE SCALE GENOMIC DNA]</scope>
    <source>
        <strain evidence="3">SN15 / ATCC MYA-4574 / FGSC 10173</strain>
    </source>
</reference>
<dbReference type="GeneID" id="5981693"/>
<accession>Q0U165</accession>